<organism evidence="3 4">
    <name type="scientific">Phycomyces blakesleeanus (strain ATCC 8743b / DSM 1359 / FGSC 10004 / NBRC 33097 / NRRL 1555)</name>
    <dbReference type="NCBI Taxonomy" id="763407"/>
    <lineage>
        <taxon>Eukaryota</taxon>
        <taxon>Fungi</taxon>
        <taxon>Fungi incertae sedis</taxon>
        <taxon>Mucoromycota</taxon>
        <taxon>Mucoromycotina</taxon>
        <taxon>Mucoromycetes</taxon>
        <taxon>Mucorales</taxon>
        <taxon>Phycomycetaceae</taxon>
        <taxon>Phycomyces</taxon>
    </lineage>
</organism>
<evidence type="ECO:0008006" key="5">
    <source>
        <dbReference type="Google" id="ProtNLM"/>
    </source>
</evidence>
<name>A0A167LHI3_PHYB8</name>
<gene>
    <name evidence="3" type="ORF">PHYBLDRAFT_171226</name>
</gene>
<dbReference type="RefSeq" id="XP_018288515.1">
    <property type="nucleotide sequence ID" value="XM_018436543.1"/>
</dbReference>
<feature type="transmembrane region" description="Helical" evidence="2">
    <location>
        <begin position="21"/>
        <end position="49"/>
    </location>
</feature>
<sequence length="319" mass="35201">MNVYPLEGYRPQRQAHIRYPSLIKCCGCIHLRTGAGFAGLLWAGLSMYFAVLSFQYKSPFYSYLLQAPLLVFGVANLILSCVGLGVLFAVYVNRWHAIRTASSAVFVSTFLVAGDAIANTILFIATKSSYIGWCISSSSGALDAGVNSALNGTQTIDSNSNNTISSSSPSSSSSTFGFQTVDYYNCNKTWENELKFGILSAIMLSTLYLYWAMCIYSYAVKKGHLFFQDMDMAQPFQPEIHPIYTPVHPQPIQPIQPMPPVPPNIIILNNQKPSKYSNKKTAALVDRESDSVPPRSKSALLVLPDEPTMYNKSPVWHSS</sequence>
<dbReference type="GeneID" id="28997449"/>
<evidence type="ECO:0000313" key="4">
    <source>
        <dbReference type="Proteomes" id="UP000077315"/>
    </source>
</evidence>
<proteinExistence type="predicted"/>
<dbReference type="AlphaFoldDB" id="A0A167LHI3"/>
<keyword evidence="2" id="KW-1133">Transmembrane helix</keyword>
<evidence type="ECO:0000313" key="3">
    <source>
        <dbReference type="EMBL" id="OAD70475.1"/>
    </source>
</evidence>
<feature type="transmembrane region" description="Helical" evidence="2">
    <location>
        <begin position="104"/>
        <end position="125"/>
    </location>
</feature>
<keyword evidence="4" id="KW-1185">Reference proteome</keyword>
<feature type="transmembrane region" description="Helical" evidence="2">
    <location>
        <begin position="198"/>
        <end position="220"/>
    </location>
</feature>
<evidence type="ECO:0000256" key="1">
    <source>
        <dbReference type="SAM" id="MobiDB-lite"/>
    </source>
</evidence>
<dbReference type="VEuPathDB" id="FungiDB:PHYBLDRAFT_171226"/>
<dbReference type="OrthoDB" id="2274059at2759"/>
<feature type="transmembrane region" description="Helical" evidence="2">
    <location>
        <begin position="69"/>
        <end position="92"/>
    </location>
</feature>
<protein>
    <recommendedName>
        <fullName evidence="5">MARVEL domain-containing protein</fullName>
    </recommendedName>
</protein>
<dbReference type="EMBL" id="KV440988">
    <property type="protein sequence ID" value="OAD70475.1"/>
    <property type="molecule type" value="Genomic_DNA"/>
</dbReference>
<reference evidence="4" key="1">
    <citation type="submission" date="2015-06" db="EMBL/GenBank/DDBJ databases">
        <title>Expansion of signal transduction pathways in fungi by whole-genome duplication.</title>
        <authorList>
            <consortium name="DOE Joint Genome Institute"/>
            <person name="Corrochano L.M."/>
            <person name="Kuo A."/>
            <person name="Marcet-Houben M."/>
            <person name="Polaino S."/>
            <person name="Salamov A."/>
            <person name="Villalobos J.M."/>
            <person name="Alvarez M.I."/>
            <person name="Avalos J."/>
            <person name="Benito E.P."/>
            <person name="Benoit I."/>
            <person name="Burger G."/>
            <person name="Camino L.P."/>
            <person name="Canovas D."/>
            <person name="Cerda-Olmedo E."/>
            <person name="Cheng J.-F."/>
            <person name="Dominguez A."/>
            <person name="Elias M."/>
            <person name="Eslava A.P."/>
            <person name="Glaser F."/>
            <person name="Grimwood J."/>
            <person name="Gutierrez G."/>
            <person name="Heitman J."/>
            <person name="Henrissat B."/>
            <person name="Iturriaga E.A."/>
            <person name="Lang B.F."/>
            <person name="Lavin J.L."/>
            <person name="Lee S."/>
            <person name="Li W."/>
            <person name="Lindquist E."/>
            <person name="Lopez-Garcia S."/>
            <person name="Luque E.M."/>
            <person name="Marcos A.T."/>
            <person name="Martin J."/>
            <person name="McCluskey K."/>
            <person name="Medina H.R."/>
            <person name="Miralles-Duran A."/>
            <person name="Miyazaki A."/>
            <person name="Munoz-Torres E."/>
            <person name="Oguiza J.A."/>
            <person name="Ohm R."/>
            <person name="Olmedo M."/>
            <person name="Orejas M."/>
            <person name="Ortiz-Castellanos L."/>
            <person name="Pisabarro A.G."/>
            <person name="Rodriguez-Romero J."/>
            <person name="Ruiz-Herrera J."/>
            <person name="Ruiz-Vazquez R."/>
            <person name="Sanz C."/>
            <person name="Schackwitz W."/>
            <person name="Schmutz J."/>
            <person name="Shahriari M."/>
            <person name="Shelest E."/>
            <person name="Silva-Franco F."/>
            <person name="Soanes D."/>
            <person name="Syed K."/>
            <person name="Tagua V.G."/>
            <person name="Talbot N.J."/>
            <person name="Thon M."/>
            <person name="De vries R.P."/>
            <person name="Wiebenga A."/>
            <person name="Yadav J.S."/>
            <person name="Braun E.L."/>
            <person name="Baker S."/>
            <person name="Garre V."/>
            <person name="Horwitz B."/>
            <person name="Torres-Martinez S."/>
            <person name="Idnurm A."/>
            <person name="Herrera-Estrella A."/>
            <person name="Gabaldon T."/>
            <person name="Grigoriev I.V."/>
        </authorList>
    </citation>
    <scope>NUCLEOTIDE SEQUENCE [LARGE SCALE GENOMIC DNA]</scope>
    <source>
        <strain evidence="4">NRRL 1555(-)</strain>
    </source>
</reference>
<accession>A0A167LHI3</accession>
<evidence type="ECO:0000256" key="2">
    <source>
        <dbReference type="SAM" id="Phobius"/>
    </source>
</evidence>
<keyword evidence="2" id="KW-0812">Transmembrane</keyword>
<dbReference type="InParanoid" id="A0A167LHI3"/>
<keyword evidence="2" id="KW-0472">Membrane</keyword>
<feature type="region of interest" description="Disordered" evidence="1">
    <location>
        <begin position="276"/>
        <end position="298"/>
    </location>
</feature>
<dbReference type="Proteomes" id="UP000077315">
    <property type="component" value="Unassembled WGS sequence"/>
</dbReference>